<dbReference type="Pfam" id="PF07690">
    <property type="entry name" value="MFS_1"/>
    <property type="match status" value="1"/>
</dbReference>
<dbReference type="EMBL" id="ML119051">
    <property type="protein sequence ID" value="ROT41809.1"/>
    <property type="molecule type" value="Genomic_DNA"/>
</dbReference>
<dbReference type="AlphaFoldDB" id="A0A3N2Q4W4"/>
<dbReference type="Proteomes" id="UP000272025">
    <property type="component" value="Unassembled WGS sequence"/>
</dbReference>
<feature type="transmembrane region" description="Helical" evidence="6">
    <location>
        <begin position="369"/>
        <end position="387"/>
    </location>
</feature>
<feature type="compositionally biased region" description="Low complexity" evidence="5">
    <location>
        <begin position="35"/>
        <end position="46"/>
    </location>
</feature>
<feature type="transmembrane region" description="Helical" evidence="6">
    <location>
        <begin position="571"/>
        <end position="593"/>
    </location>
</feature>
<feature type="region of interest" description="Disordered" evidence="5">
    <location>
        <begin position="1"/>
        <end position="20"/>
    </location>
</feature>
<dbReference type="InterPro" id="IPR020846">
    <property type="entry name" value="MFS_dom"/>
</dbReference>
<feature type="region of interest" description="Disordered" evidence="5">
    <location>
        <begin position="89"/>
        <end position="170"/>
    </location>
</feature>
<evidence type="ECO:0000256" key="2">
    <source>
        <dbReference type="ARBA" id="ARBA00022692"/>
    </source>
</evidence>
<feature type="transmembrane region" description="Helical" evidence="6">
    <location>
        <begin position="548"/>
        <end position="565"/>
    </location>
</feature>
<sequence length="707" mass="76429">MSTGEDGGADSPFSATGSNPAVAATENTLLLYPDSSSAARSSWSRRQSAREAEAGLRHEDDEEGGEGLEGEEIDPNEFDILLSKSVPTSGGFLEPAVTETPMLRGPRRRRLSSISARRRSSTSLIPGHRPSILRPTTEGDESPSSSSTSISRRLSRELSEGTIYSGSTAREGAQVDERYPLLAPCDSGSSFALAETTPESPYLIDISHSRFWLIFTDILLSFFISCFDSTIMASSHPVITSYFNASNSAAWLSTAFLLTSTAFQPLLGRISDSLGRKPPYMFTKVIFAVSTLWCACAGSMTSFILARAVCGIGAGGMMTLGGIIMSDIVPIEQRGAYQGYMNIIYGAGSALGAALGGAMADHLGWRWEFGVQVIPLILLCFIAHVAIPDDLGLETKKESFMEAMKTFDIRGSVLLTVSITFFILGLNLGGNVLPWSHPFVIASLVIFAVCFPSFLHSQSLAERPIMPLYLITQAPRANLIFGNFIASILSNAVLFNIPLFFQAVLLTSPTTSGLNLVLPTLVSSVAGTATGFLMAYTRRLKWPSMSGATLIFIGTTILSFLRRGWPDPLYLLVLCPSSIGQGFQFPGTFMAVLATSEQREQAVVTSTLIAWRGLGNILGVAASSLVVQNALTVYLQRFVQGPLRDEVIELVRESVEAVARLEQPYRDQVVMSYESALRITFTCCAVLAFISVCLLLPIRLPRLGQRQ</sequence>
<feature type="region of interest" description="Disordered" evidence="5">
    <location>
        <begin position="31"/>
        <end position="74"/>
    </location>
</feature>
<dbReference type="Gene3D" id="1.20.1250.20">
    <property type="entry name" value="MFS general substrate transporter like domains"/>
    <property type="match status" value="1"/>
</dbReference>
<feature type="transmembrane region" description="Helical" evidence="6">
    <location>
        <begin position="407"/>
        <end position="429"/>
    </location>
</feature>
<feature type="domain" description="Major facilitator superfamily (MFS) profile" evidence="7">
    <location>
        <begin position="214"/>
        <end position="700"/>
    </location>
</feature>
<feature type="compositionally biased region" description="Acidic residues" evidence="5">
    <location>
        <begin position="60"/>
        <end position="74"/>
    </location>
</feature>
<feature type="transmembrane region" description="Helical" evidence="6">
    <location>
        <begin position="676"/>
        <end position="698"/>
    </location>
</feature>
<evidence type="ECO:0000256" key="1">
    <source>
        <dbReference type="ARBA" id="ARBA00004141"/>
    </source>
</evidence>
<feature type="transmembrane region" description="Helical" evidence="6">
    <location>
        <begin position="343"/>
        <end position="363"/>
    </location>
</feature>
<evidence type="ECO:0000256" key="6">
    <source>
        <dbReference type="SAM" id="Phobius"/>
    </source>
</evidence>
<feature type="compositionally biased region" description="Basic and acidic residues" evidence="5">
    <location>
        <begin position="48"/>
        <end position="59"/>
    </location>
</feature>
<dbReference type="GO" id="GO:0000329">
    <property type="term" value="C:fungal-type vacuole membrane"/>
    <property type="evidence" value="ECO:0007669"/>
    <property type="project" value="TreeGrafter"/>
</dbReference>
<dbReference type="OrthoDB" id="419537at2759"/>
<reference evidence="8 9" key="1">
    <citation type="journal article" date="2018" name="Mol. Ecol.">
        <title>The obligate alkalophilic soda-lake fungus Sodiomyces alkalinus has shifted to a protein diet.</title>
        <authorList>
            <person name="Grum-Grzhimaylo A.A."/>
            <person name="Falkoski D.L."/>
            <person name="van den Heuvel J."/>
            <person name="Valero-Jimenez C.A."/>
            <person name="Min B."/>
            <person name="Choi I.G."/>
            <person name="Lipzen A."/>
            <person name="Daum C.G."/>
            <person name="Aanen D.K."/>
            <person name="Tsang A."/>
            <person name="Henrissat B."/>
            <person name="Bilanenko E.N."/>
            <person name="de Vries R.P."/>
            <person name="van Kan J.A.L."/>
            <person name="Grigoriev I.V."/>
            <person name="Debets A.J.M."/>
        </authorList>
    </citation>
    <scope>NUCLEOTIDE SEQUENCE [LARGE SCALE GENOMIC DNA]</scope>
    <source>
        <strain evidence="8 9">F11</strain>
    </source>
</reference>
<comment type="subcellular location">
    <subcellularLocation>
        <location evidence="1">Membrane</location>
        <topology evidence="1">Multi-pass membrane protein</topology>
    </subcellularLocation>
</comment>
<dbReference type="SUPFAM" id="SSF103473">
    <property type="entry name" value="MFS general substrate transporter"/>
    <property type="match status" value="1"/>
</dbReference>
<name>A0A3N2Q4W4_SODAK</name>
<keyword evidence="3 6" id="KW-1133">Transmembrane helix</keyword>
<evidence type="ECO:0000256" key="3">
    <source>
        <dbReference type="ARBA" id="ARBA00022989"/>
    </source>
</evidence>
<feature type="transmembrane region" description="Helical" evidence="6">
    <location>
        <begin position="282"/>
        <end position="306"/>
    </location>
</feature>
<dbReference type="InterPro" id="IPR036259">
    <property type="entry name" value="MFS_trans_sf"/>
</dbReference>
<dbReference type="PANTHER" id="PTHR23501">
    <property type="entry name" value="MAJOR FACILITATOR SUPERFAMILY"/>
    <property type="match status" value="1"/>
</dbReference>
<accession>A0A3N2Q4W4</accession>
<dbReference type="PROSITE" id="PS50850">
    <property type="entry name" value="MFS"/>
    <property type="match status" value="1"/>
</dbReference>
<dbReference type="PANTHER" id="PTHR23501:SF67">
    <property type="entry name" value="MFS MULTIDRUG EFFLUX TRANSPORTER (EUROFUNG)"/>
    <property type="match status" value="1"/>
</dbReference>
<dbReference type="InterPro" id="IPR005829">
    <property type="entry name" value="Sugar_transporter_CS"/>
</dbReference>
<dbReference type="Gene3D" id="1.20.1720.10">
    <property type="entry name" value="Multidrug resistance protein D"/>
    <property type="match status" value="1"/>
</dbReference>
<dbReference type="GO" id="GO:0015174">
    <property type="term" value="F:basic amino acid transmembrane transporter activity"/>
    <property type="evidence" value="ECO:0007669"/>
    <property type="project" value="TreeGrafter"/>
</dbReference>
<protein>
    <submittedName>
        <fullName evidence="8">MFS general substrate transporter</fullName>
    </submittedName>
</protein>
<gene>
    <name evidence="8" type="ORF">SODALDRAFT_325993</name>
</gene>
<evidence type="ECO:0000313" key="8">
    <source>
        <dbReference type="EMBL" id="ROT41809.1"/>
    </source>
</evidence>
<dbReference type="PROSITE" id="PS00216">
    <property type="entry name" value="SUGAR_TRANSPORT_1"/>
    <property type="match status" value="1"/>
</dbReference>
<feature type="transmembrane region" description="Helical" evidence="6">
    <location>
        <begin position="312"/>
        <end position="331"/>
    </location>
</feature>
<proteinExistence type="predicted"/>
<feature type="transmembrane region" description="Helical" evidence="6">
    <location>
        <begin position="477"/>
        <end position="501"/>
    </location>
</feature>
<keyword evidence="2 6" id="KW-0812">Transmembrane</keyword>
<dbReference type="GeneID" id="39578525"/>
<keyword evidence="4 6" id="KW-0472">Membrane</keyword>
<feature type="transmembrane region" description="Helical" evidence="6">
    <location>
        <begin position="251"/>
        <end position="270"/>
    </location>
</feature>
<dbReference type="RefSeq" id="XP_028469615.1">
    <property type="nucleotide sequence ID" value="XM_028610047.1"/>
</dbReference>
<feature type="transmembrane region" description="Helical" evidence="6">
    <location>
        <begin position="614"/>
        <end position="635"/>
    </location>
</feature>
<evidence type="ECO:0000313" key="9">
    <source>
        <dbReference type="Proteomes" id="UP000272025"/>
    </source>
</evidence>
<organism evidence="8 9">
    <name type="scientific">Sodiomyces alkalinus (strain CBS 110278 / VKM F-3762 / F11)</name>
    <name type="common">Alkaliphilic filamentous fungus</name>
    <dbReference type="NCBI Taxonomy" id="1314773"/>
    <lineage>
        <taxon>Eukaryota</taxon>
        <taxon>Fungi</taxon>
        <taxon>Dikarya</taxon>
        <taxon>Ascomycota</taxon>
        <taxon>Pezizomycotina</taxon>
        <taxon>Sordariomycetes</taxon>
        <taxon>Hypocreomycetidae</taxon>
        <taxon>Glomerellales</taxon>
        <taxon>Plectosphaerellaceae</taxon>
        <taxon>Sodiomyces</taxon>
    </lineage>
</organism>
<keyword evidence="9" id="KW-1185">Reference proteome</keyword>
<evidence type="ECO:0000256" key="4">
    <source>
        <dbReference type="ARBA" id="ARBA00023136"/>
    </source>
</evidence>
<evidence type="ECO:0000259" key="7">
    <source>
        <dbReference type="PROSITE" id="PS50850"/>
    </source>
</evidence>
<feature type="transmembrane region" description="Helical" evidence="6">
    <location>
        <begin position="435"/>
        <end position="456"/>
    </location>
</feature>
<feature type="transmembrane region" description="Helical" evidence="6">
    <location>
        <begin position="513"/>
        <end position="536"/>
    </location>
</feature>
<feature type="compositionally biased region" description="Basic residues" evidence="5">
    <location>
        <begin position="105"/>
        <end position="120"/>
    </location>
</feature>
<feature type="transmembrane region" description="Helical" evidence="6">
    <location>
        <begin position="211"/>
        <end position="231"/>
    </location>
</feature>
<evidence type="ECO:0000256" key="5">
    <source>
        <dbReference type="SAM" id="MobiDB-lite"/>
    </source>
</evidence>
<dbReference type="InterPro" id="IPR011701">
    <property type="entry name" value="MFS"/>
</dbReference>
<feature type="compositionally biased region" description="Low complexity" evidence="5">
    <location>
        <begin position="142"/>
        <end position="152"/>
    </location>
</feature>